<feature type="compositionally biased region" description="Polar residues" evidence="2">
    <location>
        <begin position="821"/>
        <end position="842"/>
    </location>
</feature>
<organism evidence="3 4">
    <name type="scientific">Prorocentrum cordatum</name>
    <dbReference type="NCBI Taxonomy" id="2364126"/>
    <lineage>
        <taxon>Eukaryota</taxon>
        <taxon>Sar</taxon>
        <taxon>Alveolata</taxon>
        <taxon>Dinophyceae</taxon>
        <taxon>Prorocentrales</taxon>
        <taxon>Prorocentraceae</taxon>
        <taxon>Prorocentrum</taxon>
    </lineage>
</organism>
<dbReference type="PROSITE" id="PS50096">
    <property type="entry name" value="IQ"/>
    <property type="match status" value="5"/>
</dbReference>
<dbReference type="PANTHER" id="PTHR22590">
    <property type="entry name" value="MYOSIN MOTOR DOMAIN-CONTAINING PROTEIN"/>
    <property type="match status" value="1"/>
</dbReference>
<protein>
    <submittedName>
        <fullName evidence="3">Uncharacterized protein</fullName>
    </submittedName>
</protein>
<evidence type="ECO:0000313" key="3">
    <source>
        <dbReference type="EMBL" id="CAK0864781.1"/>
    </source>
</evidence>
<feature type="compositionally biased region" description="Basic residues" evidence="2">
    <location>
        <begin position="790"/>
        <end position="803"/>
    </location>
</feature>
<evidence type="ECO:0000313" key="4">
    <source>
        <dbReference type="Proteomes" id="UP001189429"/>
    </source>
</evidence>
<keyword evidence="1" id="KW-0677">Repeat</keyword>
<evidence type="ECO:0000256" key="2">
    <source>
        <dbReference type="SAM" id="MobiDB-lite"/>
    </source>
</evidence>
<dbReference type="EMBL" id="CAUYUJ010016395">
    <property type="protein sequence ID" value="CAK0864781.1"/>
    <property type="molecule type" value="Genomic_DNA"/>
</dbReference>
<dbReference type="InterPro" id="IPR000048">
    <property type="entry name" value="IQ_motif_EF-hand-BS"/>
</dbReference>
<sequence>MWPAEGPSDRGSAGVRREGLRPVRGAESAPSTPQPALGAGKPAAGPLQKEGTKALKSAQSFPKEVQAKPARPPESPPKTGEAESEAEECAAAVRAAMHAAESADGKVNGASVVAAPPRPPRLVNLEDPAGVERRAAQHALAAAAEDHDAAGIRGALRRARTAGVEEAEIASAERVLSYETQSWLTQEVEGICSTMRRLKQTVDDVEARADAAGGRLPPGKSPEGEDSWLASLERRLQVRVWEGLEQRVEAAVQSAVARATRELLAAAAEVGQLRGQVAPAAGQLPPRPQVPRAVPGQYGSLSQRWRRAARRVMRLRFTASALGTGDVRSFTAASAVGALEASLAEDDEFERIMAQWGQKWPGPEVVRATVSLALRGSVARVRAQDGTARKSAASMTRSSLRQAYATSSRRTLRKTVTFPDDIVAAISEEAGPCSNDIDAATRIQAQYRGHREREEMTRGRAEAEAATKIQTRYRGHRDRESVLLAALQNGPPQDSAACAGAHMDEAEAATQIQARYRGHRERQNAAKVAHEDHLGATRQAAQKALFGLLLAQPWGLPARMEARAAMGDAEAATVIQAQFRGHRERRVAAASGEGGDALGEARSAVDDIEACGRRMEAARLALQQKVDSAASLVQARYRGLCGRREAAQRSRGVQKLQQAFRRMQINRKAGQSADFYRVALLLRKRNQAFVDAFLEFARKGGRDAEQGLCREGFLAAATDVLAKSLCGAQAEALWRGFEERARARPPWASGSSATSARPWLAGTPGRLSMPTWILRSGCLCAAPPASSGPWRRRRRRMRRRRRTLAATTTTSPRARGMQPRASGTSGRTTSGMVWTWTASSQS</sequence>
<evidence type="ECO:0000256" key="1">
    <source>
        <dbReference type="ARBA" id="ARBA00022737"/>
    </source>
</evidence>
<reference evidence="3" key="1">
    <citation type="submission" date="2023-10" db="EMBL/GenBank/DDBJ databases">
        <authorList>
            <person name="Chen Y."/>
            <person name="Shah S."/>
            <person name="Dougan E. K."/>
            <person name="Thang M."/>
            <person name="Chan C."/>
        </authorList>
    </citation>
    <scope>NUCLEOTIDE SEQUENCE [LARGE SCALE GENOMIC DNA]</scope>
</reference>
<dbReference type="SMART" id="SM00015">
    <property type="entry name" value="IQ"/>
    <property type="match status" value="5"/>
</dbReference>
<keyword evidence="4" id="KW-1185">Reference proteome</keyword>
<dbReference type="Pfam" id="PF00612">
    <property type="entry name" value="IQ"/>
    <property type="match status" value="4"/>
</dbReference>
<feature type="region of interest" description="Disordered" evidence="2">
    <location>
        <begin position="785"/>
        <end position="842"/>
    </location>
</feature>
<feature type="region of interest" description="Disordered" evidence="2">
    <location>
        <begin position="102"/>
        <end position="125"/>
    </location>
</feature>
<feature type="compositionally biased region" description="Low complexity" evidence="2">
    <location>
        <begin position="34"/>
        <end position="49"/>
    </location>
</feature>
<accession>A0ABN9UX86</accession>
<dbReference type="InterPro" id="IPR052318">
    <property type="entry name" value="CellDiv_DevSignal_Domain"/>
</dbReference>
<dbReference type="Proteomes" id="UP001189429">
    <property type="component" value="Unassembled WGS sequence"/>
</dbReference>
<dbReference type="PANTHER" id="PTHR22590:SF3">
    <property type="entry name" value="IQ DOMAIN-CONTAINING PROTEIN E"/>
    <property type="match status" value="1"/>
</dbReference>
<name>A0ABN9UX86_9DINO</name>
<feature type="region of interest" description="Disordered" evidence="2">
    <location>
        <begin position="1"/>
        <end position="89"/>
    </location>
</feature>
<comment type="caution">
    <text evidence="3">The sequence shown here is derived from an EMBL/GenBank/DDBJ whole genome shotgun (WGS) entry which is preliminary data.</text>
</comment>
<dbReference type="Gene3D" id="1.20.5.190">
    <property type="match status" value="2"/>
</dbReference>
<feature type="compositionally biased region" description="Low complexity" evidence="2">
    <location>
        <begin position="804"/>
        <end position="815"/>
    </location>
</feature>
<proteinExistence type="predicted"/>
<gene>
    <name evidence="3" type="ORF">PCOR1329_LOCUS52560</name>
</gene>